<evidence type="ECO:0000313" key="5">
    <source>
        <dbReference type="EMBL" id="CAB4836477.1"/>
    </source>
</evidence>
<name>A0A6J7AUK3_9ZZZZ</name>
<dbReference type="InterPro" id="IPR009003">
    <property type="entry name" value="Peptidase_S1_PA"/>
</dbReference>
<dbReference type="PANTHER" id="PTHR43343">
    <property type="entry name" value="PEPTIDASE S12"/>
    <property type="match status" value="1"/>
</dbReference>
<dbReference type="InterPro" id="IPR041489">
    <property type="entry name" value="PDZ_6"/>
</dbReference>
<evidence type="ECO:0000256" key="3">
    <source>
        <dbReference type="SAM" id="Phobius"/>
    </source>
</evidence>
<accession>A0A6J7AUK3</accession>
<proteinExistence type="predicted"/>
<keyword evidence="3" id="KW-1133">Transmembrane helix</keyword>
<dbReference type="SUPFAM" id="SSF50494">
    <property type="entry name" value="Trypsin-like serine proteases"/>
    <property type="match status" value="1"/>
</dbReference>
<feature type="domain" description="PDZ" evidence="4">
    <location>
        <begin position="310"/>
        <end position="374"/>
    </location>
</feature>
<dbReference type="PANTHER" id="PTHR43343:SF3">
    <property type="entry name" value="PROTEASE DO-LIKE 8, CHLOROPLASTIC"/>
    <property type="match status" value="1"/>
</dbReference>
<dbReference type="SUPFAM" id="SSF50156">
    <property type="entry name" value="PDZ domain-like"/>
    <property type="match status" value="1"/>
</dbReference>
<evidence type="ECO:0000259" key="4">
    <source>
        <dbReference type="PROSITE" id="PS50106"/>
    </source>
</evidence>
<organism evidence="5">
    <name type="scientific">freshwater metagenome</name>
    <dbReference type="NCBI Taxonomy" id="449393"/>
    <lineage>
        <taxon>unclassified sequences</taxon>
        <taxon>metagenomes</taxon>
        <taxon>ecological metagenomes</taxon>
    </lineage>
</organism>
<evidence type="ECO:0000256" key="2">
    <source>
        <dbReference type="ARBA" id="ARBA00022801"/>
    </source>
</evidence>
<gene>
    <name evidence="5" type="ORF">UFOPK3139_02921</name>
</gene>
<keyword evidence="2" id="KW-0378">Hydrolase</keyword>
<dbReference type="AlphaFoldDB" id="A0A6J7AUK3"/>
<dbReference type="InterPro" id="IPR001940">
    <property type="entry name" value="Peptidase_S1C"/>
</dbReference>
<keyword evidence="1" id="KW-0645">Protease</keyword>
<dbReference type="PRINTS" id="PR00834">
    <property type="entry name" value="PROTEASES2C"/>
</dbReference>
<evidence type="ECO:0000256" key="1">
    <source>
        <dbReference type="ARBA" id="ARBA00022670"/>
    </source>
</evidence>
<dbReference type="Pfam" id="PF13365">
    <property type="entry name" value="Trypsin_2"/>
    <property type="match status" value="1"/>
</dbReference>
<feature type="transmembrane region" description="Helical" evidence="3">
    <location>
        <begin position="70"/>
        <end position="94"/>
    </location>
</feature>
<dbReference type="PROSITE" id="PS50106">
    <property type="entry name" value="PDZ"/>
    <property type="match status" value="1"/>
</dbReference>
<dbReference type="Pfam" id="PF17820">
    <property type="entry name" value="PDZ_6"/>
    <property type="match status" value="1"/>
</dbReference>
<dbReference type="InterPro" id="IPR051201">
    <property type="entry name" value="Chloro_Bact_Ser_Proteases"/>
</dbReference>
<keyword evidence="3" id="KW-0472">Membrane</keyword>
<dbReference type="InterPro" id="IPR001478">
    <property type="entry name" value="PDZ"/>
</dbReference>
<dbReference type="GO" id="GO:0004252">
    <property type="term" value="F:serine-type endopeptidase activity"/>
    <property type="evidence" value="ECO:0007669"/>
    <property type="project" value="InterPro"/>
</dbReference>
<reference evidence="5" key="1">
    <citation type="submission" date="2020-05" db="EMBL/GenBank/DDBJ databases">
        <authorList>
            <person name="Chiriac C."/>
            <person name="Salcher M."/>
            <person name="Ghai R."/>
            <person name="Kavagutti S V."/>
        </authorList>
    </citation>
    <scope>NUCLEOTIDE SEQUENCE</scope>
</reference>
<dbReference type="Gene3D" id="2.40.10.120">
    <property type="match status" value="1"/>
</dbReference>
<dbReference type="Gene3D" id="2.30.42.10">
    <property type="match status" value="1"/>
</dbReference>
<protein>
    <submittedName>
        <fullName evidence="5">Unannotated protein</fullName>
    </submittedName>
</protein>
<dbReference type="EMBL" id="CAFABA010000182">
    <property type="protein sequence ID" value="CAB4836477.1"/>
    <property type="molecule type" value="Genomic_DNA"/>
</dbReference>
<dbReference type="GO" id="GO:0006508">
    <property type="term" value="P:proteolysis"/>
    <property type="evidence" value="ECO:0007669"/>
    <property type="project" value="UniProtKB-KW"/>
</dbReference>
<dbReference type="InterPro" id="IPR036034">
    <property type="entry name" value="PDZ_sf"/>
</dbReference>
<dbReference type="SMART" id="SM00228">
    <property type="entry name" value="PDZ"/>
    <property type="match status" value="1"/>
</dbReference>
<sequence length="412" mass="42200">MAAPRKIMSSRSVVSCPVGVEDGFDDEVLDCRPPPALDDRLWRHPAEIGRATPTHVRAPRTPSGSRRNPWALGFVSVVGGAVLAGSLMFTAGGIGDEPQRLGLQPLATLVGNPEGRSGVGIVGIDVNSGSVKRQGNGMVLEDGVHVMTSLQLVPSGAAGDTGPVSVRIIDTNGIARQGAVVARDAMNDLAIIRTDGAPLTPWVATSPASVAVGDPVTALGGGLGTGLRTWPNSVRSTGDAMRNDLVEVVGLVWLTDLLPSVAAGSIIIDRNGGYLGMLSVDLSARQGSSGSVLEGAIVPASRVLAVAEQFLTTGKISHGWLGVEAPPPADTTRRVSRDAGATVGHVVDGSPAGLAGVRRGDVLLSVCGHEVDSIDDVLTEVLVTLPGTICPLVISRAGERWKTAAVIGERAA</sequence>
<keyword evidence="3" id="KW-0812">Transmembrane</keyword>